<dbReference type="InterPro" id="IPR044816">
    <property type="entry name" value="BURP"/>
</dbReference>
<evidence type="ECO:0000313" key="3">
    <source>
        <dbReference type="Proteomes" id="UP001237642"/>
    </source>
</evidence>
<dbReference type="PROSITE" id="PS51277">
    <property type="entry name" value="BURP"/>
    <property type="match status" value="1"/>
</dbReference>
<protein>
    <submittedName>
        <fullName evidence="2">RD-22 like protein</fullName>
    </submittedName>
</protein>
<dbReference type="PANTHER" id="PTHR31236">
    <property type="entry name" value="BURP DOMAIN PROTEIN USPL1-LIKE"/>
    <property type="match status" value="1"/>
</dbReference>
<reference evidence="2" key="2">
    <citation type="submission" date="2023-05" db="EMBL/GenBank/DDBJ databases">
        <authorList>
            <person name="Schelkunov M.I."/>
        </authorList>
    </citation>
    <scope>NUCLEOTIDE SEQUENCE</scope>
    <source>
        <strain evidence="2">Hsosn_3</strain>
        <tissue evidence="2">Leaf</tissue>
    </source>
</reference>
<dbReference type="PANTHER" id="PTHR31236:SF2">
    <property type="entry name" value="BURP DOMAIN PROTEIN RD22"/>
    <property type="match status" value="1"/>
</dbReference>
<keyword evidence="3" id="KW-1185">Reference proteome</keyword>
<reference evidence="2" key="1">
    <citation type="submission" date="2023-02" db="EMBL/GenBank/DDBJ databases">
        <title>Genome of toxic invasive species Heracleum sosnowskyi carries increased number of genes despite the absence of recent whole-genome duplications.</title>
        <authorList>
            <person name="Schelkunov M."/>
            <person name="Shtratnikova V."/>
            <person name="Makarenko M."/>
            <person name="Klepikova A."/>
            <person name="Omelchenko D."/>
            <person name="Novikova G."/>
            <person name="Obukhova E."/>
            <person name="Bogdanov V."/>
            <person name="Penin A."/>
            <person name="Logacheva M."/>
        </authorList>
    </citation>
    <scope>NUCLEOTIDE SEQUENCE</scope>
    <source>
        <strain evidence="2">Hsosn_3</strain>
        <tissue evidence="2">Leaf</tissue>
    </source>
</reference>
<dbReference type="AlphaFoldDB" id="A0AAD8HK26"/>
<feature type="domain" description="BURP" evidence="1">
    <location>
        <begin position="1"/>
        <end position="149"/>
    </location>
</feature>
<sequence length="149" mass="16658">MKNTIDECETPRLKGGEKYCATSLENMIDYTTSRLGEKVSALSTEFEKESQMHKYRIVGLKVFQKKVVICHKTSYAYAVFYCHNANSVKAYAVSVVGNDGTKAKAAAICHTDTSSWNPKHMAFHLLNVKPGSVPVCHFLPEDHVVWVSN</sequence>
<organism evidence="2 3">
    <name type="scientific">Heracleum sosnowskyi</name>
    <dbReference type="NCBI Taxonomy" id="360622"/>
    <lineage>
        <taxon>Eukaryota</taxon>
        <taxon>Viridiplantae</taxon>
        <taxon>Streptophyta</taxon>
        <taxon>Embryophyta</taxon>
        <taxon>Tracheophyta</taxon>
        <taxon>Spermatophyta</taxon>
        <taxon>Magnoliopsida</taxon>
        <taxon>eudicotyledons</taxon>
        <taxon>Gunneridae</taxon>
        <taxon>Pentapetalae</taxon>
        <taxon>asterids</taxon>
        <taxon>campanulids</taxon>
        <taxon>Apiales</taxon>
        <taxon>Apiaceae</taxon>
        <taxon>Apioideae</taxon>
        <taxon>apioid superclade</taxon>
        <taxon>Tordylieae</taxon>
        <taxon>Tordyliinae</taxon>
        <taxon>Heracleum</taxon>
    </lineage>
</organism>
<evidence type="ECO:0000259" key="1">
    <source>
        <dbReference type="PROSITE" id="PS51277"/>
    </source>
</evidence>
<accession>A0AAD8HK26</accession>
<dbReference type="EMBL" id="JAUIZM010000008">
    <property type="protein sequence ID" value="KAK1367724.1"/>
    <property type="molecule type" value="Genomic_DNA"/>
</dbReference>
<name>A0AAD8HK26_9APIA</name>
<dbReference type="InterPro" id="IPR004873">
    <property type="entry name" value="BURP_dom"/>
</dbReference>
<evidence type="ECO:0000313" key="2">
    <source>
        <dbReference type="EMBL" id="KAK1367724.1"/>
    </source>
</evidence>
<gene>
    <name evidence="2" type="ORF">POM88_033816</name>
</gene>
<comment type="caution">
    <text evidence="2">The sequence shown here is derived from an EMBL/GenBank/DDBJ whole genome shotgun (WGS) entry which is preliminary data.</text>
</comment>
<dbReference type="Pfam" id="PF03181">
    <property type="entry name" value="BURP"/>
    <property type="match status" value="1"/>
</dbReference>
<dbReference type="Proteomes" id="UP001237642">
    <property type="component" value="Unassembled WGS sequence"/>
</dbReference>
<proteinExistence type="predicted"/>
<dbReference type="SMART" id="SM01045">
    <property type="entry name" value="BURP"/>
    <property type="match status" value="1"/>
</dbReference>